<organism evidence="1 2">
    <name type="scientific">Arctium lappa</name>
    <name type="common">Greater burdock</name>
    <name type="synonym">Lappa major</name>
    <dbReference type="NCBI Taxonomy" id="4217"/>
    <lineage>
        <taxon>Eukaryota</taxon>
        <taxon>Viridiplantae</taxon>
        <taxon>Streptophyta</taxon>
        <taxon>Embryophyta</taxon>
        <taxon>Tracheophyta</taxon>
        <taxon>Spermatophyta</taxon>
        <taxon>Magnoliopsida</taxon>
        <taxon>eudicotyledons</taxon>
        <taxon>Gunneridae</taxon>
        <taxon>Pentapetalae</taxon>
        <taxon>asterids</taxon>
        <taxon>campanulids</taxon>
        <taxon>Asterales</taxon>
        <taxon>Asteraceae</taxon>
        <taxon>Carduoideae</taxon>
        <taxon>Cardueae</taxon>
        <taxon>Arctiinae</taxon>
        <taxon>Arctium</taxon>
    </lineage>
</organism>
<keyword evidence="2" id="KW-1185">Reference proteome</keyword>
<dbReference type="Proteomes" id="UP001055879">
    <property type="component" value="Linkage Group LG05"/>
</dbReference>
<reference evidence="1 2" key="2">
    <citation type="journal article" date="2022" name="Mol. Ecol. Resour.">
        <title>The genomes of chicory, endive, great burdock and yacon provide insights into Asteraceae paleo-polyploidization history and plant inulin production.</title>
        <authorList>
            <person name="Fan W."/>
            <person name="Wang S."/>
            <person name="Wang H."/>
            <person name="Wang A."/>
            <person name="Jiang F."/>
            <person name="Liu H."/>
            <person name="Zhao H."/>
            <person name="Xu D."/>
            <person name="Zhang Y."/>
        </authorList>
    </citation>
    <scope>NUCLEOTIDE SEQUENCE [LARGE SCALE GENOMIC DNA]</scope>
    <source>
        <strain evidence="2">cv. Niubang</strain>
    </source>
</reference>
<evidence type="ECO:0000313" key="1">
    <source>
        <dbReference type="EMBL" id="KAI3728428.1"/>
    </source>
</evidence>
<gene>
    <name evidence="1" type="ORF">L6452_17065</name>
</gene>
<accession>A0ACB9C2F3</accession>
<proteinExistence type="predicted"/>
<dbReference type="EMBL" id="CM042051">
    <property type="protein sequence ID" value="KAI3728428.1"/>
    <property type="molecule type" value="Genomic_DNA"/>
</dbReference>
<sequence length="67" mass="7415">MLAVTQKRSFFIEVVIWQRQKAEPVAGWLTETTGRIIPMRSAVLLHHPPLRSSSVSSSLSLSLSPAN</sequence>
<name>A0ACB9C2F3_ARCLA</name>
<reference evidence="2" key="1">
    <citation type="journal article" date="2022" name="Mol. Ecol. Resour.">
        <title>The genomes of chicory, endive, great burdock and yacon provide insights into Asteraceae palaeo-polyploidization history and plant inulin production.</title>
        <authorList>
            <person name="Fan W."/>
            <person name="Wang S."/>
            <person name="Wang H."/>
            <person name="Wang A."/>
            <person name="Jiang F."/>
            <person name="Liu H."/>
            <person name="Zhao H."/>
            <person name="Xu D."/>
            <person name="Zhang Y."/>
        </authorList>
    </citation>
    <scope>NUCLEOTIDE SEQUENCE [LARGE SCALE GENOMIC DNA]</scope>
    <source>
        <strain evidence="2">cv. Niubang</strain>
    </source>
</reference>
<evidence type="ECO:0000313" key="2">
    <source>
        <dbReference type="Proteomes" id="UP001055879"/>
    </source>
</evidence>
<comment type="caution">
    <text evidence="1">The sequence shown here is derived from an EMBL/GenBank/DDBJ whole genome shotgun (WGS) entry which is preliminary data.</text>
</comment>
<protein>
    <submittedName>
        <fullName evidence="1">Uncharacterized protein</fullName>
    </submittedName>
</protein>